<keyword evidence="4" id="KW-1185">Reference proteome</keyword>
<comment type="caution">
    <text evidence="3">The sequence shown here is derived from an EMBL/GenBank/DDBJ whole genome shotgun (WGS) entry which is preliminary data.</text>
</comment>
<dbReference type="EMBL" id="QBKS01000001">
    <property type="protein sequence ID" value="PTX55892.1"/>
    <property type="molecule type" value="Genomic_DNA"/>
</dbReference>
<proteinExistence type="predicted"/>
<dbReference type="OrthoDB" id="9789836at2"/>
<evidence type="ECO:0000259" key="2">
    <source>
        <dbReference type="Pfam" id="PF17930"/>
    </source>
</evidence>
<organism evidence="3 4">
    <name type="scientific">Litoreibacter ponti</name>
    <dbReference type="NCBI Taxonomy" id="1510457"/>
    <lineage>
        <taxon>Bacteria</taxon>
        <taxon>Pseudomonadati</taxon>
        <taxon>Pseudomonadota</taxon>
        <taxon>Alphaproteobacteria</taxon>
        <taxon>Rhodobacterales</taxon>
        <taxon>Roseobacteraceae</taxon>
        <taxon>Litoreibacter</taxon>
    </lineage>
</organism>
<dbReference type="PANTHER" id="PTHR39962">
    <property type="entry name" value="BLL4848 PROTEIN"/>
    <property type="match status" value="1"/>
</dbReference>
<dbReference type="Pfam" id="PF17930">
    <property type="entry name" value="LpxI_N"/>
    <property type="match status" value="1"/>
</dbReference>
<dbReference type="RefSeq" id="WP_146174148.1">
    <property type="nucleotide sequence ID" value="NZ_QBKS01000001.1"/>
</dbReference>
<feature type="domain" description="LpxI C-terminal" evidence="1">
    <location>
        <begin position="239"/>
        <end position="304"/>
    </location>
</feature>
<reference evidence="3 4" key="1">
    <citation type="submission" date="2018-04" db="EMBL/GenBank/DDBJ databases">
        <title>Genomic Encyclopedia of Archaeal and Bacterial Type Strains, Phase II (KMG-II): from individual species to whole genera.</title>
        <authorList>
            <person name="Goeker M."/>
        </authorList>
    </citation>
    <scope>NUCLEOTIDE SEQUENCE [LARGE SCALE GENOMIC DNA]</scope>
    <source>
        <strain evidence="3 4">DSM 100977</strain>
    </source>
</reference>
<dbReference type="InterPro" id="IPR010415">
    <property type="entry name" value="LpxI_C"/>
</dbReference>
<feature type="domain" description="LpxI C-terminal" evidence="1">
    <location>
        <begin position="135"/>
        <end position="192"/>
    </location>
</feature>
<evidence type="ECO:0000259" key="1">
    <source>
        <dbReference type="Pfam" id="PF06230"/>
    </source>
</evidence>
<dbReference type="InterPro" id="IPR053174">
    <property type="entry name" value="LpxI"/>
</dbReference>
<dbReference type="Pfam" id="PF06230">
    <property type="entry name" value="LpxI_C"/>
    <property type="match status" value="2"/>
</dbReference>
<evidence type="ECO:0008006" key="5">
    <source>
        <dbReference type="Google" id="ProtNLM"/>
    </source>
</evidence>
<dbReference type="InterPro" id="IPR043167">
    <property type="entry name" value="LpxI_C_sf"/>
</dbReference>
<protein>
    <recommendedName>
        <fullName evidence="5">Phosphatidate cytidylyltransferase</fullName>
    </recommendedName>
</protein>
<dbReference type="InterPro" id="IPR041255">
    <property type="entry name" value="LpxI_N"/>
</dbReference>
<name>A0A2T6BIL2_9RHOB</name>
<evidence type="ECO:0000313" key="3">
    <source>
        <dbReference type="EMBL" id="PTX55892.1"/>
    </source>
</evidence>
<sequence length="308" mass="32884">MFALVAGEGALPGVLIRRLEAEGRPFRYCEMEGHSSDARGDRPMMRFRVETLGSFINDLRSVGVDQICFAGRVARPRLDPSAIDSATMPLVPRMMAALQAGDDGALRLVLGFFEEAGIEIIAAHDLAPDLIPDAGAHGIVKPSDQDKRDADRGVEIIGAMAKVDVGQACIVAGGQALAIEAAGGTDWMMRSLMVRPKGVGHKALTNDNAWDDPIGLAADWLTGTGEGAPGVDRVRDPDLPQGGLLVKAAKPGQDRRVDMPTIGPLTFLRAAEVGLRGVVIEAGGVMVLEFDRCVEIADRQNLLFWVRE</sequence>
<gene>
    <name evidence="3" type="ORF">C8N43_0540</name>
</gene>
<dbReference type="Gene3D" id="3.40.50.20">
    <property type="match status" value="1"/>
</dbReference>
<accession>A0A2T6BIL2</accession>
<dbReference type="AlphaFoldDB" id="A0A2T6BIL2"/>
<dbReference type="Gene3D" id="3.40.140.80">
    <property type="match status" value="1"/>
</dbReference>
<dbReference type="PANTHER" id="PTHR39962:SF1">
    <property type="entry name" value="LPXI FAMILY PROTEIN"/>
    <property type="match status" value="1"/>
</dbReference>
<evidence type="ECO:0000313" key="4">
    <source>
        <dbReference type="Proteomes" id="UP000243978"/>
    </source>
</evidence>
<dbReference type="Proteomes" id="UP000243978">
    <property type="component" value="Unassembled WGS sequence"/>
</dbReference>
<feature type="domain" description="LpxI N-terminal" evidence="2">
    <location>
        <begin position="3"/>
        <end position="130"/>
    </location>
</feature>